<dbReference type="CDD" id="cd12168">
    <property type="entry name" value="Mand_dh_like"/>
    <property type="match status" value="1"/>
</dbReference>
<protein>
    <recommendedName>
        <fullName evidence="9">D-3-phosphoglycerate dehydrogenase</fullName>
    </recommendedName>
</protein>
<dbReference type="EMBL" id="KB822711">
    <property type="protein sequence ID" value="ETN46547.1"/>
    <property type="molecule type" value="Genomic_DNA"/>
</dbReference>
<sequence>MGKPTVLLIGPLAHTDKEWDALGDKYNLKEFRSGTRDQFLIKLKDEFSDVVGIYRSNLSVAQTGPFDSEICSAMPDCLKFIAHNGAGYDNIDVDAFTNKGIHISSTPIAVDNATADVGIFLLLGALRYATIPLNAIRAGNWRGKTPIGHDPNGKTLGILGMGGIGRAMAHRACAFGMKIIYHNRNRLPSELEDGAIYVSFDELLAKSDVLSLNLALNAKTRHIISAPEFTKMKDGVVIVNTARGALIKESDLVEALESGKVASAGLDVFEDEPTVHEGLLRNEKAFIVPHIGTNTYETQREMELLVLRNLESAVDGKGLLTPIPEQKTKVNGNL</sequence>
<reference evidence="7 8" key="1">
    <citation type="submission" date="2013-03" db="EMBL/GenBank/DDBJ databases">
        <title>The Genome Sequence of Phialophora europaea CBS 101466.</title>
        <authorList>
            <consortium name="The Broad Institute Genomics Platform"/>
            <person name="Cuomo C."/>
            <person name="de Hoog S."/>
            <person name="Gorbushina A."/>
            <person name="Walker B."/>
            <person name="Young S.K."/>
            <person name="Zeng Q."/>
            <person name="Gargeya S."/>
            <person name="Fitzgerald M."/>
            <person name="Haas B."/>
            <person name="Abouelleil A."/>
            <person name="Allen A.W."/>
            <person name="Alvarado L."/>
            <person name="Arachchi H.M."/>
            <person name="Berlin A.M."/>
            <person name="Chapman S.B."/>
            <person name="Gainer-Dewar J."/>
            <person name="Goldberg J."/>
            <person name="Griggs A."/>
            <person name="Gujja S."/>
            <person name="Hansen M."/>
            <person name="Howarth C."/>
            <person name="Imamovic A."/>
            <person name="Ireland A."/>
            <person name="Larimer J."/>
            <person name="McCowan C."/>
            <person name="Murphy C."/>
            <person name="Pearson M."/>
            <person name="Poon T.W."/>
            <person name="Priest M."/>
            <person name="Roberts A."/>
            <person name="Saif S."/>
            <person name="Shea T."/>
            <person name="Sisk P."/>
            <person name="Sykes S."/>
            <person name="Wortman J."/>
            <person name="Nusbaum C."/>
            <person name="Birren B."/>
        </authorList>
    </citation>
    <scope>NUCLEOTIDE SEQUENCE [LARGE SCALE GENOMIC DNA]</scope>
    <source>
        <strain evidence="7 8">CBS 101466</strain>
    </source>
</reference>
<dbReference type="STRING" id="1220924.W2SCW9"/>
<dbReference type="InterPro" id="IPR029752">
    <property type="entry name" value="D-isomer_DH_CS1"/>
</dbReference>
<evidence type="ECO:0000256" key="2">
    <source>
        <dbReference type="ARBA" id="ARBA00023002"/>
    </source>
</evidence>
<evidence type="ECO:0000313" key="8">
    <source>
        <dbReference type="Proteomes" id="UP000030752"/>
    </source>
</evidence>
<dbReference type="Pfam" id="PF02826">
    <property type="entry name" value="2-Hacid_dh_C"/>
    <property type="match status" value="1"/>
</dbReference>
<dbReference type="GO" id="GO:0005829">
    <property type="term" value="C:cytosol"/>
    <property type="evidence" value="ECO:0007669"/>
    <property type="project" value="TreeGrafter"/>
</dbReference>
<dbReference type="InterPro" id="IPR006140">
    <property type="entry name" value="D-isomer_DH_NAD-bd"/>
</dbReference>
<evidence type="ECO:0000256" key="1">
    <source>
        <dbReference type="ARBA" id="ARBA00005854"/>
    </source>
</evidence>
<dbReference type="GO" id="GO:0030267">
    <property type="term" value="F:glyoxylate reductase (NADPH) activity"/>
    <property type="evidence" value="ECO:0007669"/>
    <property type="project" value="TreeGrafter"/>
</dbReference>
<name>W2SCW9_CYPE1</name>
<evidence type="ECO:0000259" key="5">
    <source>
        <dbReference type="Pfam" id="PF00389"/>
    </source>
</evidence>
<evidence type="ECO:0000259" key="6">
    <source>
        <dbReference type="Pfam" id="PF02826"/>
    </source>
</evidence>
<dbReference type="AlphaFoldDB" id="W2SCW9"/>
<dbReference type="FunFam" id="3.40.50.720:FF:000282">
    <property type="entry name" value="Glyoxylate reductase protein"/>
    <property type="match status" value="1"/>
</dbReference>
<dbReference type="Gene3D" id="3.40.50.720">
    <property type="entry name" value="NAD(P)-binding Rossmann-like Domain"/>
    <property type="match status" value="2"/>
</dbReference>
<dbReference type="GO" id="GO:0016618">
    <property type="term" value="F:hydroxypyruvate reductase [NAD(P)H] activity"/>
    <property type="evidence" value="ECO:0007669"/>
    <property type="project" value="TreeGrafter"/>
</dbReference>
<evidence type="ECO:0000256" key="3">
    <source>
        <dbReference type="ARBA" id="ARBA00023027"/>
    </source>
</evidence>
<dbReference type="SUPFAM" id="SSF51735">
    <property type="entry name" value="NAD(P)-binding Rossmann-fold domains"/>
    <property type="match status" value="1"/>
</dbReference>
<keyword evidence="2 4" id="KW-0560">Oxidoreductase</keyword>
<dbReference type="GO" id="GO:0051287">
    <property type="term" value="F:NAD binding"/>
    <property type="evidence" value="ECO:0007669"/>
    <property type="project" value="InterPro"/>
</dbReference>
<dbReference type="FunCoup" id="W2SCW9">
    <property type="interactions" value="462"/>
</dbReference>
<accession>W2SCW9</accession>
<proteinExistence type="inferred from homology"/>
<dbReference type="InParanoid" id="W2SCW9"/>
<dbReference type="InterPro" id="IPR050223">
    <property type="entry name" value="D-isomer_2-hydroxyacid_DH"/>
</dbReference>
<dbReference type="GeneID" id="19968071"/>
<feature type="domain" description="D-isomer specific 2-hydroxyacid dehydrogenase NAD-binding" evidence="6">
    <location>
        <begin position="121"/>
        <end position="292"/>
    </location>
</feature>
<keyword evidence="3" id="KW-0520">NAD</keyword>
<dbReference type="VEuPathDB" id="FungiDB:HMPREF1541_00732"/>
<gene>
    <name evidence="7" type="ORF">HMPREF1541_00732</name>
</gene>
<evidence type="ECO:0000256" key="4">
    <source>
        <dbReference type="RuleBase" id="RU003719"/>
    </source>
</evidence>
<dbReference type="Proteomes" id="UP000030752">
    <property type="component" value="Unassembled WGS sequence"/>
</dbReference>
<keyword evidence="8" id="KW-1185">Reference proteome</keyword>
<dbReference type="eggNOG" id="KOG0069">
    <property type="taxonomic scope" value="Eukaryota"/>
</dbReference>
<comment type="similarity">
    <text evidence="1 4">Belongs to the D-isomer specific 2-hydroxyacid dehydrogenase family.</text>
</comment>
<organism evidence="7 8">
    <name type="scientific">Cyphellophora europaea (strain CBS 101466)</name>
    <name type="common">Phialophora europaea</name>
    <dbReference type="NCBI Taxonomy" id="1220924"/>
    <lineage>
        <taxon>Eukaryota</taxon>
        <taxon>Fungi</taxon>
        <taxon>Dikarya</taxon>
        <taxon>Ascomycota</taxon>
        <taxon>Pezizomycotina</taxon>
        <taxon>Eurotiomycetes</taxon>
        <taxon>Chaetothyriomycetidae</taxon>
        <taxon>Chaetothyriales</taxon>
        <taxon>Cyphellophoraceae</taxon>
        <taxon>Cyphellophora</taxon>
    </lineage>
</organism>
<dbReference type="SUPFAM" id="SSF52283">
    <property type="entry name" value="Formate/glycerate dehydrogenase catalytic domain-like"/>
    <property type="match status" value="1"/>
</dbReference>
<dbReference type="HOGENOM" id="CLU_019796_1_2_1"/>
<dbReference type="RefSeq" id="XP_008711259.1">
    <property type="nucleotide sequence ID" value="XM_008713037.1"/>
</dbReference>
<evidence type="ECO:0000313" key="7">
    <source>
        <dbReference type="EMBL" id="ETN46547.1"/>
    </source>
</evidence>
<dbReference type="InterPro" id="IPR036291">
    <property type="entry name" value="NAD(P)-bd_dom_sf"/>
</dbReference>
<dbReference type="PROSITE" id="PS00065">
    <property type="entry name" value="D_2_HYDROXYACID_DH_1"/>
    <property type="match status" value="1"/>
</dbReference>
<feature type="domain" description="D-isomer specific 2-hydroxyacid dehydrogenase catalytic" evidence="5">
    <location>
        <begin position="18"/>
        <end position="321"/>
    </location>
</feature>
<dbReference type="OrthoDB" id="9991913at2759"/>
<dbReference type="InterPro" id="IPR006139">
    <property type="entry name" value="D-isomer_2_OHA_DH_cat_dom"/>
</dbReference>
<dbReference type="PANTHER" id="PTHR10996:SF257">
    <property type="entry name" value="GLYOXYLATE REDUCTASE 1"/>
    <property type="match status" value="1"/>
</dbReference>
<dbReference type="PANTHER" id="PTHR10996">
    <property type="entry name" value="2-HYDROXYACID DEHYDROGENASE-RELATED"/>
    <property type="match status" value="1"/>
</dbReference>
<evidence type="ECO:0008006" key="9">
    <source>
        <dbReference type="Google" id="ProtNLM"/>
    </source>
</evidence>
<dbReference type="Pfam" id="PF00389">
    <property type="entry name" value="2-Hacid_dh"/>
    <property type="match status" value="1"/>
</dbReference>